<comment type="caution">
    <text evidence="1">The sequence shown here is derived from an EMBL/GenBank/DDBJ whole genome shotgun (WGS) entry which is preliminary data.</text>
</comment>
<sequence>EVDFAPLWSLEERSVICASRVSLDLKNIIFSS</sequence>
<dbReference type="EMBL" id="JXTC01000001">
    <property type="protein sequence ID" value="POO04027.1"/>
    <property type="molecule type" value="Genomic_DNA"/>
</dbReference>
<evidence type="ECO:0000313" key="1">
    <source>
        <dbReference type="EMBL" id="POO04027.1"/>
    </source>
</evidence>
<dbReference type="Proteomes" id="UP000237000">
    <property type="component" value="Unassembled WGS sequence"/>
</dbReference>
<feature type="non-terminal residue" evidence="1">
    <location>
        <position position="1"/>
    </location>
</feature>
<evidence type="ECO:0000313" key="2">
    <source>
        <dbReference type="Proteomes" id="UP000237000"/>
    </source>
</evidence>
<proteinExistence type="predicted"/>
<dbReference type="InParanoid" id="A0A2P5G1Y2"/>
<keyword evidence="2" id="KW-1185">Reference proteome</keyword>
<gene>
    <name evidence="1" type="ORF">TorRG33x02_003310</name>
</gene>
<name>A0A2P5G1Y2_TREOI</name>
<organism evidence="1 2">
    <name type="scientific">Trema orientale</name>
    <name type="common">Charcoal tree</name>
    <name type="synonym">Celtis orientalis</name>
    <dbReference type="NCBI Taxonomy" id="63057"/>
    <lineage>
        <taxon>Eukaryota</taxon>
        <taxon>Viridiplantae</taxon>
        <taxon>Streptophyta</taxon>
        <taxon>Embryophyta</taxon>
        <taxon>Tracheophyta</taxon>
        <taxon>Spermatophyta</taxon>
        <taxon>Magnoliopsida</taxon>
        <taxon>eudicotyledons</taxon>
        <taxon>Gunneridae</taxon>
        <taxon>Pentapetalae</taxon>
        <taxon>rosids</taxon>
        <taxon>fabids</taxon>
        <taxon>Rosales</taxon>
        <taxon>Cannabaceae</taxon>
        <taxon>Trema</taxon>
    </lineage>
</organism>
<accession>A0A2P5G1Y2</accession>
<protein>
    <submittedName>
        <fullName evidence="1">Uncharacterized protein</fullName>
    </submittedName>
</protein>
<dbReference type="AlphaFoldDB" id="A0A2P5G1Y2"/>
<reference evidence="2" key="1">
    <citation type="submission" date="2016-06" db="EMBL/GenBank/DDBJ databases">
        <title>Parallel loss of symbiosis genes in relatives of nitrogen-fixing non-legume Parasponia.</title>
        <authorList>
            <person name="Van Velzen R."/>
            <person name="Holmer R."/>
            <person name="Bu F."/>
            <person name="Rutten L."/>
            <person name="Van Zeijl A."/>
            <person name="Liu W."/>
            <person name="Santuari L."/>
            <person name="Cao Q."/>
            <person name="Sharma T."/>
            <person name="Shen D."/>
            <person name="Roswanjaya Y."/>
            <person name="Wardhani T."/>
            <person name="Kalhor M.S."/>
            <person name="Jansen J."/>
            <person name="Van den Hoogen J."/>
            <person name="Gungor B."/>
            <person name="Hartog M."/>
            <person name="Hontelez J."/>
            <person name="Verver J."/>
            <person name="Yang W.-C."/>
            <person name="Schijlen E."/>
            <person name="Repin R."/>
            <person name="Schilthuizen M."/>
            <person name="Schranz E."/>
            <person name="Heidstra R."/>
            <person name="Miyata K."/>
            <person name="Fedorova E."/>
            <person name="Kohlen W."/>
            <person name="Bisseling T."/>
            <person name="Smit S."/>
            <person name="Geurts R."/>
        </authorList>
    </citation>
    <scope>NUCLEOTIDE SEQUENCE [LARGE SCALE GENOMIC DNA]</scope>
    <source>
        <strain evidence="2">cv. RG33-2</strain>
    </source>
</reference>